<keyword evidence="4" id="KW-0812">Transmembrane</keyword>
<dbReference type="AlphaFoldDB" id="D7G2B9"/>
<keyword evidence="8" id="KW-0325">Glycoprotein</keyword>
<evidence type="ECO:0000256" key="2">
    <source>
        <dbReference type="ARBA" id="ARBA00006339"/>
    </source>
</evidence>
<dbReference type="OrthoDB" id="206904at2759"/>
<dbReference type="GO" id="GO:0008146">
    <property type="term" value="F:sulfotransferase activity"/>
    <property type="evidence" value="ECO:0007669"/>
    <property type="project" value="InterPro"/>
</dbReference>
<dbReference type="InParanoid" id="D7G2B9"/>
<evidence type="ECO:0000256" key="1">
    <source>
        <dbReference type="ARBA" id="ARBA00004323"/>
    </source>
</evidence>
<evidence type="ECO:0000256" key="8">
    <source>
        <dbReference type="ARBA" id="ARBA00023180"/>
    </source>
</evidence>
<sequence>MHPAMYVPADGMIYCPIAKVACAEWRKTLRWMLGIPDWDTGPIHDQGKNGIPLLARRKARDIELMMNDDSWLKFVVVRDPADRLLSAFLNKCLGGEWQNCPYTEFMPQRFPGVSKRDAATDTKFRAAMNDEPRKVFRDFMLGVRRDVRLTGCKVNSHWRPQHCFCSIARFRESYHVVPFANMSTEAVNLVDHMRRPSPDRAELLREFIVQRFSSNQDAKAQGATSKRERYFSQEALDVIKMVYGKDYSLFGEYFEEHSASRLQ</sequence>
<keyword evidence="6" id="KW-0333">Golgi apparatus</keyword>
<dbReference type="PANTHER" id="PTHR12137:SF54">
    <property type="entry name" value="CARBOHYDRATE SULFOTRANSFERASE"/>
    <property type="match status" value="1"/>
</dbReference>
<name>D7G2B9_ECTSI</name>
<keyword evidence="3" id="KW-0808">Transferase</keyword>
<protein>
    <submittedName>
        <fullName evidence="9">Similar to dermatan 4-sulfotransferase-1</fullName>
    </submittedName>
</protein>
<comment type="subcellular location">
    <subcellularLocation>
        <location evidence="1">Golgi apparatus membrane</location>
        <topology evidence="1">Single-pass type II membrane protein</topology>
    </subcellularLocation>
</comment>
<evidence type="ECO:0000256" key="4">
    <source>
        <dbReference type="ARBA" id="ARBA00022692"/>
    </source>
</evidence>
<evidence type="ECO:0000256" key="5">
    <source>
        <dbReference type="ARBA" id="ARBA00022989"/>
    </source>
</evidence>
<evidence type="ECO:0000256" key="6">
    <source>
        <dbReference type="ARBA" id="ARBA00023034"/>
    </source>
</evidence>
<dbReference type="GO" id="GO:0016051">
    <property type="term" value="P:carbohydrate biosynthetic process"/>
    <property type="evidence" value="ECO:0007669"/>
    <property type="project" value="InterPro"/>
</dbReference>
<dbReference type="EMBL" id="FN649744">
    <property type="protein sequence ID" value="CBJ48796.1"/>
    <property type="molecule type" value="Genomic_DNA"/>
</dbReference>
<reference evidence="9 10" key="1">
    <citation type="journal article" date="2010" name="Nature">
        <title>The Ectocarpus genome and the independent evolution of multicellularity in brown algae.</title>
        <authorList>
            <person name="Cock J.M."/>
            <person name="Sterck L."/>
            <person name="Rouze P."/>
            <person name="Scornet D."/>
            <person name="Allen A.E."/>
            <person name="Amoutzias G."/>
            <person name="Anthouard V."/>
            <person name="Artiguenave F."/>
            <person name="Aury J.M."/>
            <person name="Badger J.H."/>
            <person name="Beszteri B."/>
            <person name="Billiau K."/>
            <person name="Bonnet E."/>
            <person name="Bothwell J.H."/>
            <person name="Bowler C."/>
            <person name="Boyen C."/>
            <person name="Brownlee C."/>
            <person name="Carrano C.J."/>
            <person name="Charrier B."/>
            <person name="Cho G.Y."/>
            <person name="Coelho S.M."/>
            <person name="Collen J."/>
            <person name="Corre E."/>
            <person name="Da Silva C."/>
            <person name="Delage L."/>
            <person name="Delaroque N."/>
            <person name="Dittami S.M."/>
            <person name="Doulbeau S."/>
            <person name="Elias M."/>
            <person name="Farnham G."/>
            <person name="Gachon C.M."/>
            <person name="Gschloessl B."/>
            <person name="Heesch S."/>
            <person name="Jabbari K."/>
            <person name="Jubin C."/>
            <person name="Kawai H."/>
            <person name="Kimura K."/>
            <person name="Kloareg B."/>
            <person name="Kupper F.C."/>
            <person name="Lang D."/>
            <person name="Le Bail A."/>
            <person name="Leblanc C."/>
            <person name="Lerouge P."/>
            <person name="Lohr M."/>
            <person name="Lopez P.J."/>
            <person name="Martens C."/>
            <person name="Maumus F."/>
            <person name="Michel G."/>
            <person name="Miranda-Saavedra D."/>
            <person name="Morales J."/>
            <person name="Moreau H."/>
            <person name="Motomura T."/>
            <person name="Nagasato C."/>
            <person name="Napoli C.A."/>
            <person name="Nelson D.R."/>
            <person name="Nyvall-Collen P."/>
            <person name="Peters A.F."/>
            <person name="Pommier C."/>
            <person name="Potin P."/>
            <person name="Poulain J."/>
            <person name="Quesneville H."/>
            <person name="Read B."/>
            <person name="Rensing S.A."/>
            <person name="Ritter A."/>
            <person name="Rousvoal S."/>
            <person name="Samanta M."/>
            <person name="Samson G."/>
            <person name="Schroeder D.C."/>
            <person name="Segurens B."/>
            <person name="Strittmatter M."/>
            <person name="Tonon T."/>
            <person name="Tregear J.W."/>
            <person name="Valentin K."/>
            <person name="von Dassow P."/>
            <person name="Yamagishi T."/>
            <person name="Van de Peer Y."/>
            <person name="Wincker P."/>
        </authorList>
    </citation>
    <scope>NUCLEOTIDE SEQUENCE [LARGE SCALE GENOMIC DNA]</scope>
    <source>
        <strain evidence="10">Ec32 / CCAP1310/4</strain>
    </source>
</reference>
<dbReference type="InterPro" id="IPR018011">
    <property type="entry name" value="Carb_sulfotrans_8-10"/>
</dbReference>
<dbReference type="Proteomes" id="UP000002630">
    <property type="component" value="Linkage Group LG19"/>
</dbReference>
<keyword evidence="5" id="KW-1133">Transmembrane helix</keyword>
<evidence type="ECO:0000256" key="7">
    <source>
        <dbReference type="ARBA" id="ARBA00023136"/>
    </source>
</evidence>
<comment type="similarity">
    <text evidence="2">Belongs to the sulfotransferase 2 family.</text>
</comment>
<gene>
    <name evidence="9" type="ORF">Esi_0047_0111</name>
</gene>
<keyword evidence="7" id="KW-0472">Membrane</keyword>
<dbReference type="Pfam" id="PF03567">
    <property type="entry name" value="Sulfotransfer_2"/>
    <property type="match status" value="1"/>
</dbReference>
<dbReference type="GO" id="GO:0000139">
    <property type="term" value="C:Golgi membrane"/>
    <property type="evidence" value="ECO:0007669"/>
    <property type="project" value="UniProtKB-SubCell"/>
</dbReference>
<organism evidence="9 10">
    <name type="scientific">Ectocarpus siliculosus</name>
    <name type="common">Brown alga</name>
    <name type="synonym">Conferva siliculosa</name>
    <dbReference type="NCBI Taxonomy" id="2880"/>
    <lineage>
        <taxon>Eukaryota</taxon>
        <taxon>Sar</taxon>
        <taxon>Stramenopiles</taxon>
        <taxon>Ochrophyta</taxon>
        <taxon>PX clade</taxon>
        <taxon>Phaeophyceae</taxon>
        <taxon>Ectocarpales</taxon>
        <taxon>Ectocarpaceae</taxon>
        <taxon>Ectocarpus</taxon>
    </lineage>
</organism>
<evidence type="ECO:0000313" key="10">
    <source>
        <dbReference type="Proteomes" id="UP000002630"/>
    </source>
</evidence>
<evidence type="ECO:0000313" key="9">
    <source>
        <dbReference type="EMBL" id="CBJ48796.1"/>
    </source>
</evidence>
<evidence type="ECO:0000256" key="3">
    <source>
        <dbReference type="ARBA" id="ARBA00022679"/>
    </source>
</evidence>
<dbReference type="EMBL" id="FN648674">
    <property type="protein sequence ID" value="CBJ48796.1"/>
    <property type="molecule type" value="Genomic_DNA"/>
</dbReference>
<accession>D7G2B9</accession>
<keyword evidence="10" id="KW-1185">Reference proteome</keyword>
<proteinExistence type="inferred from homology"/>
<dbReference type="PANTHER" id="PTHR12137">
    <property type="entry name" value="CARBOHYDRATE SULFOTRANSFERASE"/>
    <property type="match status" value="1"/>
</dbReference>
<dbReference type="InterPro" id="IPR005331">
    <property type="entry name" value="Sulfotransferase"/>
</dbReference>
<dbReference type="eggNOG" id="ENOG502SYBY">
    <property type="taxonomic scope" value="Eukaryota"/>
</dbReference>